<dbReference type="GO" id="GO:0032435">
    <property type="term" value="P:negative regulation of proteasomal ubiquitin-dependent protein catabolic process"/>
    <property type="evidence" value="ECO:0007669"/>
    <property type="project" value="TreeGrafter"/>
</dbReference>
<dbReference type="PANTHER" id="PTHR46340">
    <property type="entry name" value="UBX DOMAIN-CONTAINING PROTEIN 1"/>
    <property type="match status" value="1"/>
</dbReference>
<comment type="caution">
    <text evidence="3">The sequence shown here is derived from an EMBL/GenBank/DDBJ whole genome shotgun (WGS) entry which is preliminary data.</text>
</comment>
<evidence type="ECO:0000256" key="1">
    <source>
        <dbReference type="SAM" id="MobiDB-lite"/>
    </source>
</evidence>
<feature type="region of interest" description="Disordered" evidence="1">
    <location>
        <begin position="65"/>
        <end position="130"/>
    </location>
</feature>
<dbReference type="Gene3D" id="1.10.8.10">
    <property type="entry name" value="DNA helicase RuvA subunit, C-terminal domain"/>
    <property type="match status" value="1"/>
</dbReference>
<feature type="domain" description="UBA" evidence="2">
    <location>
        <begin position="5"/>
        <end position="41"/>
    </location>
</feature>
<evidence type="ECO:0000313" key="4">
    <source>
        <dbReference type="Proteomes" id="UP000241890"/>
    </source>
</evidence>
<dbReference type="AlphaFoldDB" id="A0A2R5G6B9"/>
<sequence length="130" mass="14748">MAAMASDDGSVLQQLMDMGFAEEDCKRALAKAEHATVDAAVRSYKCVDTGKLFRTMQDAQLYAERTGHSNFEESDIEVPPLSEEEKAEKLAQLRAKVEERRKQRAEEEKQAELTRELERRRGGREMAAIK</sequence>
<dbReference type="InterPro" id="IPR009060">
    <property type="entry name" value="UBA-like_sf"/>
</dbReference>
<evidence type="ECO:0000259" key="2">
    <source>
        <dbReference type="PROSITE" id="PS50030"/>
    </source>
</evidence>
<dbReference type="GO" id="GO:0031397">
    <property type="term" value="P:negative regulation of protein ubiquitination"/>
    <property type="evidence" value="ECO:0007669"/>
    <property type="project" value="TreeGrafter"/>
</dbReference>
<dbReference type="Proteomes" id="UP000241890">
    <property type="component" value="Unassembled WGS sequence"/>
</dbReference>
<gene>
    <name evidence="3" type="ORF">FCC1311_027612</name>
</gene>
<dbReference type="InterPro" id="IPR015940">
    <property type="entry name" value="UBA"/>
</dbReference>
<dbReference type="GO" id="GO:1903094">
    <property type="term" value="P:negative regulation of protein K48-linked deubiquitination"/>
    <property type="evidence" value="ECO:0007669"/>
    <property type="project" value="TreeGrafter"/>
</dbReference>
<dbReference type="GO" id="GO:0036435">
    <property type="term" value="F:K48-linked polyubiquitin modification-dependent protein binding"/>
    <property type="evidence" value="ECO:0007669"/>
    <property type="project" value="TreeGrafter"/>
</dbReference>
<organism evidence="3 4">
    <name type="scientific">Hondaea fermentalgiana</name>
    <dbReference type="NCBI Taxonomy" id="2315210"/>
    <lineage>
        <taxon>Eukaryota</taxon>
        <taxon>Sar</taxon>
        <taxon>Stramenopiles</taxon>
        <taxon>Bigyra</taxon>
        <taxon>Labyrinthulomycetes</taxon>
        <taxon>Thraustochytrida</taxon>
        <taxon>Thraustochytriidae</taxon>
        <taxon>Hondaea</taxon>
    </lineage>
</organism>
<keyword evidence="4" id="KW-1185">Reference proteome</keyword>
<feature type="compositionally biased region" description="Basic and acidic residues" evidence="1">
    <location>
        <begin position="83"/>
        <end position="124"/>
    </location>
</feature>
<proteinExistence type="predicted"/>
<evidence type="ECO:0000313" key="3">
    <source>
        <dbReference type="EMBL" id="GBG26540.1"/>
    </source>
</evidence>
<protein>
    <recommendedName>
        <fullName evidence="2">UBA domain-containing protein</fullName>
    </recommendedName>
</protein>
<dbReference type="InParanoid" id="A0A2R5G6B9"/>
<reference evidence="3 4" key="1">
    <citation type="submission" date="2017-12" db="EMBL/GenBank/DDBJ databases">
        <title>Sequencing, de novo assembly and annotation of complete genome of a new Thraustochytrid species, strain FCC1311.</title>
        <authorList>
            <person name="Sedici K."/>
            <person name="Godart F."/>
            <person name="Aiese Cigliano R."/>
            <person name="Sanseverino W."/>
            <person name="Barakat M."/>
            <person name="Ortet P."/>
            <person name="Marechal E."/>
            <person name="Cagnac O."/>
            <person name="Amato A."/>
        </authorList>
    </citation>
    <scope>NUCLEOTIDE SEQUENCE [LARGE SCALE GENOMIC DNA]</scope>
</reference>
<dbReference type="PANTHER" id="PTHR46340:SF1">
    <property type="entry name" value="UBX DOMAIN-CONTAINING PROTEIN 1"/>
    <property type="match status" value="1"/>
</dbReference>
<name>A0A2R5G6B9_9STRA</name>
<dbReference type="GO" id="GO:0005737">
    <property type="term" value="C:cytoplasm"/>
    <property type="evidence" value="ECO:0007669"/>
    <property type="project" value="TreeGrafter"/>
</dbReference>
<dbReference type="SUPFAM" id="SSF46934">
    <property type="entry name" value="UBA-like"/>
    <property type="match status" value="1"/>
</dbReference>
<dbReference type="EMBL" id="BEYU01000021">
    <property type="protein sequence ID" value="GBG26540.1"/>
    <property type="molecule type" value="Genomic_DNA"/>
</dbReference>
<dbReference type="Pfam" id="PF22562">
    <property type="entry name" value="UBA_7"/>
    <property type="match status" value="1"/>
</dbReference>
<dbReference type="OrthoDB" id="2121326at2759"/>
<dbReference type="GO" id="GO:0005634">
    <property type="term" value="C:nucleus"/>
    <property type="evidence" value="ECO:0007669"/>
    <property type="project" value="TreeGrafter"/>
</dbReference>
<accession>A0A2R5G6B9</accession>
<dbReference type="PROSITE" id="PS50030">
    <property type="entry name" value="UBA"/>
    <property type="match status" value="1"/>
</dbReference>